<evidence type="ECO:0000313" key="2">
    <source>
        <dbReference type="EMBL" id="CAB4032459.1"/>
    </source>
</evidence>
<feature type="non-terminal residue" evidence="2">
    <location>
        <position position="1"/>
    </location>
</feature>
<dbReference type="Proteomes" id="UP001152795">
    <property type="component" value="Unassembled WGS sequence"/>
</dbReference>
<name>A0A6S7LIB2_PARCT</name>
<accession>A0A6S7LIB2</accession>
<dbReference type="EMBL" id="CACRXK020018419">
    <property type="protein sequence ID" value="CAB4032459.1"/>
    <property type="molecule type" value="Genomic_DNA"/>
</dbReference>
<feature type="domain" description="DUF5641" evidence="1">
    <location>
        <begin position="59"/>
        <end position="117"/>
    </location>
</feature>
<dbReference type="Pfam" id="PF18701">
    <property type="entry name" value="DUF5641"/>
    <property type="match status" value="1"/>
</dbReference>
<organism evidence="2 3">
    <name type="scientific">Paramuricea clavata</name>
    <name type="common">Red gorgonian</name>
    <name type="synonym">Violescent sea-whip</name>
    <dbReference type="NCBI Taxonomy" id="317549"/>
    <lineage>
        <taxon>Eukaryota</taxon>
        <taxon>Metazoa</taxon>
        <taxon>Cnidaria</taxon>
        <taxon>Anthozoa</taxon>
        <taxon>Octocorallia</taxon>
        <taxon>Malacalcyonacea</taxon>
        <taxon>Plexauridae</taxon>
        <taxon>Paramuricea</taxon>
    </lineage>
</organism>
<gene>
    <name evidence="2" type="ORF">PACLA_8A040074</name>
</gene>
<comment type="caution">
    <text evidence="2">The sequence shown here is derived from an EMBL/GenBank/DDBJ whole genome shotgun (WGS) entry which is preliminary data.</text>
</comment>
<dbReference type="AlphaFoldDB" id="A0A6S7LIB2"/>
<dbReference type="InterPro" id="IPR040676">
    <property type="entry name" value="DUF5641"/>
</dbReference>
<evidence type="ECO:0000259" key="1">
    <source>
        <dbReference type="Pfam" id="PF18701"/>
    </source>
</evidence>
<dbReference type="PANTHER" id="PTHR47331">
    <property type="entry name" value="PHD-TYPE DOMAIN-CONTAINING PROTEIN"/>
    <property type="match status" value="1"/>
</dbReference>
<proteinExistence type="predicted"/>
<reference evidence="2" key="1">
    <citation type="submission" date="2020-04" db="EMBL/GenBank/DDBJ databases">
        <authorList>
            <person name="Alioto T."/>
            <person name="Alioto T."/>
            <person name="Gomez Garrido J."/>
        </authorList>
    </citation>
    <scope>NUCLEOTIDE SEQUENCE</scope>
    <source>
        <strain evidence="2">A484AB</strain>
    </source>
</reference>
<protein>
    <recommendedName>
        <fullName evidence="1">DUF5641 domain-containing protein</fullName>
    </recommendedName>
</protein>
<keyword evidence="3" id="KW-1185">Reference proteome</keyword>
<dbReference type="PANTHER" id="PTHR47331:SF6">
    <property type="entry name" value="DOUBLECORTIN DOMAIN-CONTAINING PROTEIN"/>
    <property type="match status" value="1"/>
</dbReference>
<evidence type="ECO:0000313" key="3">
    <source>
        <dbReference type="Proteomes" id="UP001152795"/>
    </source>
</evidence>
<sequence>LESVVLNIESNMNNRPLTYVECDGGKEQVLMPNILIRGENCYMFDDVENEEDEITKMQRRLRKAKDDAWKRWKREYVHSLLESQRVNNKVVEAPQIGDVVLVVGEEKNRGEWKKGKCFDKFVEKTV</sequence>